<name>A0A0F9JPN1_9ZZZZ</name>
<sequence length="227" mass="26539">MNFAIPRNNNSKMLCYIWKVFDIPSMSQNDFVYKISFVLYILPPMKAINFINECVENGLLIKDDNENLKLSNPLNKKIKNWHKQRKNEILENLNNYKKIAKLQTEFDKDNSDNYKHLLRAFTDRSTLNRAATVSNSGFELINFSSSQGTIKSKVLGSKEELYIIDIDTNDKILRHNCHDFKTRKAENKKFCKHLAKLFILLKDKDAASAEFFLNELAENIDNWEFTS</sequence>
<dbReference type="AlphaFoldDB" id="A0A0F9JPN1"/>
<dbReference type="InterPro" id="IPR018716">
    <property type="entry name" value="DUF2240"/>
</dbReference>
<evidence type="ECO:0008006" key="2">
    <source>
        <dbReference type="Google" id="ProtNLM"/>
    </source>
</evidence>
<comment type="caution">
    <text evidence="1">The sequence shown here is derived from an EMBL/GenBank/DDBJ whole genome shotgun (WGS) entry which is preliminary data.</text>
</comment>
<reference evidence="1" key="1">
    <citation type="journal article" date="2015" name="Nature">
        <title>Complex archaea that bridge the gap between prokaryotes and eukaryotes.</title>
        <authorList>
            <person name="Spang A."/>
            <person name="Saw J.H."/>
            <person name="Jorgensen S.L."/>
            <person name="Zaremba-Niedzwiedzka K."/>
            <person name="Martijn J."/>
            <person name="Lind A.E."/>
            <person name="van Eijk R."/>
            <person name="Schleper C."/>
            <person name="Guy L."/>
            <person name="Ettema T.J."/>
        </authorList>
    </citation>
    <scope>NUCLEOTIDE SEQUENCE</scope>
</reference>
<protein>
    <recommendedName>
        <fullName evidence="2">SWIM-type domain-containing protein</fullName>
    </recommendedName>
</protein>
<organism evidence="1">
    <name type="scientific">marine sediment metagenome</name>
    <dbReference type="NCBI Taxonomy" id="412755"/>
    <lineage>
        <taxon>unclassified sequences</taxon>
        <taxon>metagenomes</taxon>
        <taxon>ecological metagenomes</taxon>
    </lineage>
</organism>
<dbReference type="EMBL" id="LAZR01009597">
    <property type="protein sequence ID" value="KKM71658.1"/>
    <property type="molecule type" value="Genomic_DNA"/>
</dbReference>
<evidence type="ECO:0000313" key="1">
    <source>
        <dbReference type="EMBL" id="KKM71658.1"/>
    </source>
</evidence>
<proteinExistence type="predicted"/>
<accession>A0A0F9JPN1</accession>
<gene>
    <name evidence="1" type="ORF">LCGC14_1428390</name>
</gene>
<dbReference type="Pfam" id="PF09999">
    <property type="entry name" value="DUF2240"/>
    <property type="match status" value="1"/>
</dbReference>